<evidence type="ECO:0000259" key="1">
    <source>
        <dbReference type="Pfam" id="PF23007"/>
    </source>
</evidence>
<dbReference type="InterPro" id="IPR054506">
    <property type="entry name" value="DnaA_N-like_STI"/>
</dbReference>
<accession>A0A0A9G6W4</accession>
<feature type="domain" description="STICHEL DnaA-N-like alpha-beta" evidence="1">
    <location>
        <begin position="56"/>
        <end position="134"/>
    </location>
</feature>
<dbReference type="EMBL" id="GBRH01177674">
    <property type="protein sequence ID" value="JAE20222.1"/>
    <property type="molecule type" value="Transcribed_RNA"/>
</dbReference>
<reference evidence="2" key="2">
    <citation type="journal article" date="2015" name="Data Brief">
        <title>Shoot transcriptome of the giant reed, Arundo donax.</title>
        <authorList>
            <person name="Barrero R.A."/>
            <person name="Guerrero F.D."/>
            <person name="Moolhuijzen P."/>
            <person name="Goolsby J.A."/>
            <person name="Tidwell J."/>
            <person name="Bellgard S.E."/>
            <person name="Bellgard M.I."/>
        </authorList>
    </citation>
    <scope>NUCLEOTIDE SEQUENCE</scope>
    <source>
        <tissue evidence="2">Shoot tissue taken approximately 20 cm above the soil surface</tissue>
    </source>
</reference>
<name>A0A0A9G6W4_ARUDO</name>
<protein>
    <recommendedName>
        <fullName evidence="1">STICHEL DnaA-N-like alpha-beta domain-containing protein</fullName>
    </recommendedName>
</protein>
<organism evidence="2">
    <name type="scientific">Arundo donax</name>
    <name type="common">Giant reed</name>
    <name type="synonym">Donax arundinaceus</name>
    <dbReference type="NCBI Taxonomy" id="35708"/>
    <lineage>
        <taxon>Eukaryota</taxon>
        <taxon>Viridiplantae</taxon>
        <taxon>Streptophyta</taxon>
        <taxon>Embryophyta</taxon>
        <taxon>Tracheophyta</taxon>
        <taxon>Spermatophyta</taxon>
        <taxon>Magnoliopsida</taxon>
        <taxon>Liliopsida</taxon>
        <taxon>Poales</taxon>
        <taxon>Poaceae</taxon>
        <taxon>PACMAD clade</taxon>
        <taxon>Arundinoideae</taxon>
        <taxon>Arundineae</taxon>
        <taxon>Arundo</taxon>
    </lineage>
</organism>
<reference evidence="2" key="1">
    <citation type="submission" date="2014-09" db="EMBL/GenBank/DDBJ databases">
        <authorList>
            <person name="Magalhaes I.L.F."/>
            <person name="Oliveira U."/>
            <person name="Santos F.R."/>
            <person name="Vidigal T.H.D.A."/>
            <person name="Brescovit A.D."/>
            <person name="Santos A.J."/>
        </authorList>
    </citation>
    <scope>NUCLEOTIDE SEQUENCE</scope>
    <source>
        <tissue evidence="2">Shoot tissue taken approximately 20 cm above the soil surface</tissue>
    </source>
</reference>
<proteinExistence type="predicted"/>
<sequence length="299" mass="32403">MREPYCLDDTAVSSMFTESQTDDGTAILKDESLDTSSHLCSQNKVGSLDMNLGDPDVLETIWMRALENCSSRELQNLLQKDGKLSSLYTTQGVAVAELQFCHPEDVPTSESFWKPLCASLQNLLRCNIDIRINLSPISSNRAGSKDSSVSLVMQSREDREAQDPVATNCRTVASSRRDCPSPLAAGQAKEKPSHILGCLHGTTDGNTADTELRILSYQKISAIPAASTPGNAPQKAGGDGSKVDEDRVHCRGCFSDLPCGACAPGRSRRSQPREKRRVSLFSCCFCKIRPDGKTKAEAG</sequence>
<dbReference type="AlphaFoldDB" id="A0A0A9G6W4"/>
<dbReference type="Pfam" id="PF23007">
    <property type="entry name" value="DnaA_N-like_STI"/>
    <property type="match status" value="1"/>
</dbReference>
<evidence type="ECO:0000313" key="2">
    <source>
        <dbReference type="EMBL" id="JAE20222.1"/>
    </source>
</evidence>